<evidence type="ECO:0000313" key="4">
    <source>
        <dbReference type="EMBL" id="MCL1028804.1"/>
    </source>
</evidence>
<gene>
    <name evidence="4" type="ORF">KAJ71_07165</name>
</gene>
<comment type="caution">
    <text evidence="4">The sequence shown here is derived from an EMBL/GenBank/DDBJ whole genome shotgun (WGS) entry which is preliminary data.</text>
</comment>
<dbReference type="InterPro" id="IPR016032">
    <property type="entry name" value="Sig_transdc_resp-reg_C-effctor"/>
</dbReference>
<dbReference type="CDD" id="cd00383">
    <property type="entry name" value="trans_reg_C"/>
    <property type="match status" value="1"/>
</dbReference>
<dbReference type="InterPro" id="IPR001867">
    <property type="entry name" value="OmpR/PhoB-type_DNA-bd"/>
</dbReference>
<dbReference type="RefSeq" id="WP_248945085.1">
    <property type="nucleotide sequence ID" value="NZ_JAGQDC010000004.1"/>
</dbReference>
<proteinExistence type="predicted"/>
<dbReference type="SMART" id="SM00862">
    <property type="entry name" value="Trans_reg_C"/>
    <property type="match status" value="1"/>
</dbReference>
<organism evidence="4 5">
    <name type="scientific">Serratia silvae</name>
    <dbReference type="NCBI Taxonomy" id="2824122"/>
    <lineage>
        <taxon>Bacteria</taxon>
        <taxon>Pseudomonadati</taxon>
        <taxon>Pseudomonadota</taxon>
        <taxon>Gammaproteobacteria</taxon>
        <taxon>Enterobacterales</taxon>
        <taxon>Yersiniaceae</taxon>
        <taxon>Serratia</taxon>
    </lineage>
</organism>
<dbReference type="Pfam" id="PF00486">
    <property type="entry name" value="Trans_reg_C"/>
    <property type="match status" value="1"/>
</dbReference>
<feature type="DNA-binding region" description="OmpR/PhoB-type" evidence="2">
    <location>
        <begin position="34"/>
        <end position="128"/>
    </location>
</feature>
<protein>
    <submittedName>
        <fullName evidence="4">Winged helix-turn-helix domain-containing protein</fullName>
    </submittedName>
</protein>
<dbReference type="PROSITE" id="PS51755">
    <property type="entry name" value="OMPR_PHOB"/>
    <property type="match status" value="1"/>
</dbReference>
<evidence type="ECO:0000313" key="5">
    <source>
        <dbReference type="Proteomes" id="UP001165275"/>
    </source>
</evidence>
<name>A0ABT0KAN8_9GAMM</name>
<dbReference type="Gene3D" id="1.10.10.10">
    <property type="entry name" value="Winged helix-like DNA-binding domain superfamily/Winged helix DNA-binding domain"/>
    <property type="match status" value="1"/>
</dbReference>
<feature type="domain" description="OmpR/PhoB-type" evidence="3">
    <location>
        <begin position="34"/>
        <end position="128"/>
    </location>
</feature>
<evidence type="ECO:0000256" key="2">
    <source>
        <dbReference type="PROSITE-ProRule" id="PRU01091"/>
    </source>
</evidence>
<reference evidence="4" key="1">
    <citation type="submission" date="2021-04" db="EMBL/GenBank/DDBJ databases">
        <title>Genome sequence of Serratia sp. arafor3.</title>
        <authorList>
            <person name="Besaury L."/>
        </authorList>
    </citation>
    <scope>NUCLEOTIDE SEQUENCE</scope>
    <source>
        <strain evidence="4">Arafor3</strain>
    </source>
</reference>
<sequence>MSKNDENILSMSLPMKIMAFLVGGYEMICEMVKVNYRYFFDDYIVDEGNSLSRNGQYVRIPPKEMMLLELFLERAGEIITKDEIIERVWRGGVVSDESLTRCVYNLRKILLKTKDIETLYGKGYRFVGQVSRGHVSEPIGGHHENTIRTAIFPYQMANKLYSIELNDQIIDIIHLHFSNECENYVLASLAFNQMANKYHEMLNMVQVGEIDFYITGSEINYKGEKKVRLELTCGANHGVIKRVVLPLHQRLDDDLICHSNEIVNMLSFIDNGNDNFPRGSASLPSVR</sequence>
<evidence type="ECO:0000256" key="1">
    <source>
        <dbReference type="ARBA" id="ARBA00023125"/>
    </source>
</evidence>
<dbReference type="Proteomes" id="UP001165275">
    <property type="component" value="Unassembled WGS sequence"/>
</dbReference>
<dbReference type="InterPro" id="IPR036388">
    <property type="entry name" value="WH-like_DNA-bd_sf"/>
</dbReference>
<accession>A0ABT0KAN8</accession>
<dbReference type="EMBL" id="JAGQDC010000004">
    <property type="protein sequence ID" value="MCL1028804.1"/>
    <property type="molecule type" value="Genomic_DNA"/>
</dbReference>
<keyword evidence="5" id="KW-1185">Reference proteome</keyword>
<evidence type="ECO:0000259" key="3">
    <source>
        <dbReference type="PROSITE" id="PS51755"/>
    </source>
</evidence>
<keyword evidence="1 2" id="KW-0238">DNA-binding</keyword>
<dbReference type="SUPFAM" id="SSF46894">
    <property type="entry name" value="C-terminal effector domain of the bipartite response regulators"/>
    <property type="match status" value="1"/>
</dbReference>